<keyword evidence="2" id="KW-0472">Membrane</keyword>
<organism evidence="3 4">
    <name type="scientific">Demequina mangrovi</name>
    <dbReference type="NCBI Taxonomy" id="1043493"/>
    <lineage>
        <taxon>Bacteria</taxon>
        <taxon>Bacillati</taxon>
        <taxon>Actinomycetota</taxon>
        <taxon>Actinomycetes</taxon>
        <taxon>Micrococcales</taxon>
        <taxon>Demequinaceae</taxon>
        <taxon>Demequina</taxon>
    </lineage>
</organism>
<reference evidence="4" key="1">
    <citation type="submission" date="2016-10" db="EMBL/GenBank/DDBJ databases">
        <authorList>
            <person name="Varghese N."/>
        </authorList>
    </citation>
    <scope>NUCLEOTIDE SEQUENCE [LARGE SCALE GENOMIC DNA]</scope>
    <source>
        <strain evidence="4">DSM 24868</strain>
    </source>
</reference>
<evidence type="ECO:0000313" key="3">
    <source>
        <dbReference type="EMBL" id="SEJ63226.1"/>
    </source>
</evidence>
<name>A0A1H7AE58_9MICO</name>
<evidence type="ECO:0000313" key="4">
    <source>
        <dbReference type="Proteomes" id="UP000183315"/>
    </source>
</evidence>
<dbReference type="OrthoDB" id="5149246at2"/>
<keyword evidence="4" id="KW-1185">Reference proteome</keyword>
<sequence>MTADRSTFENLQALAVAAWDDAAHGVDVEAVAGRVARHRRRRGLAVGAASVAVVALGFVAASLWLPGRPTEVAPATSSTPAPAEPTETATASSLDLALAAACNDATEISGKAIGNIGGLETDWNSTPGAPCDEWPIEILEHPNTVVVNTSDGTMLQADYRVDGPDMDPYRDLGPAFLIPDPDPTWPADKLVVIDAATREVLEVNDIPDHADTFGLEGEIPTSLSDETAAVLEALSHGDTLAQHLDGWELVGTSEMTEAWGSVLTLAPTDVYDAMEADPSAGMTVHANVVLTPEPLTAGQTVTSAEGEEVPLGDNPLLDLLYYFPEQFRGGGFQCPIGDEAFLVVQSYPGDDPRLDDLQVDVFEALRAMTGYELPRCVNRE</sequence>
<dbReference type="RefSeq" id="WP_042215834.1">
    <property type="nucleotide sequence ID" value="NZ_BBLU01000014.1"/>
</dbReference>
<evidence type="ECO:0000256" key="1">
    <source>
        <dbReference type="SAM" id="MobiDB-lite"/>
    </source>
</evidence>
<proteinExistence type="predicted"/>
<accession>A0A1H7AE58</accession>
<protein>
    <submittedName>
        <fullName evidence="3">Uncharacterized protein</fullName>
    </submittedName>
</protein>
<keyword evidence="2" id="KW-1133">Transmembrane helix</keyword>
<dbReference type="EMBL" id="FNZI01000006">
    <property type="protein sequence ID" value="SEJ63226.1"/>
    <property type="molecule type" value="Genomic_DNA"/>
</dbReference>
<feature type="region of interest" description="Disordered" evidence="1">
    <location>
        <begin position="70"/>
        <end position="90"/>
    </location>
</feature>
<gene>
    <name evidence="3" type="ORF">SAMN05421637_2488</name>
</gene>
<keyword evidence="2" id="KW-0812">Transmembrane</keyword>
<dbReference type="STRING" id="1043493.SAMN05421637_2488"/>
<feature type="transmembrane region" description="Helical" evidence="2">
    <location>
        <begin position="44"/>
        <end position="65"/>
    </location>
</feature>
<evidence type="ECO:0000256" key="2">
    <source>
        <dbReference type="SAM" id="Phobius"/>
    </source>
</evidence>
<dbReference type="Proteomes" id="UP000183315">
    <property type="component" value="Unassembled WGS sequence"/>
</dbReference>
<dbReference type="AlphaFoldDB" id="A0A1H7AE58"/>